<protein>
    <recommendedName>
        <fullName evidence="9">Zn(2)-C6 fungal-type domain-containing protein</fullName>
    </recommendedName>
</protein>
<keyword evidence="5" id="KW-0238">DNA-binding</keyword>
<dbReference type="Pfam" id="PF04082">
    <property type="entry name" value="Fungal_trans"/>
    <property type="match status" value="1"/>
</dbReference>
<dbReference type="GO" id="GO:0005634">
    <property type="term" value="C:nucleus"/>
    <property type="evidence" value="ECO:0007669"/>
    <property type="project" value="UniProtKB-SubCell"/>
</dbReference>
<dbReference type="Pfam" id="PF00172">
    <property type="entry name" value="Zn_clus"/>
    <property type="match status" value="1"/>
</dbReference>
<feature type="region of interest" description="Disordered" evidence="8">
    <location>
        <begin position="393"/>
        <end position="426"/>
    </location>
</feature>
<feature type="region of interest" description="Disordered" evidence="8">
    <location>
        <begin position="898"/>
        <end position="945"/>
    </location>
</feature>
<dbReference type="GO" id="GO:0008270">
    <property type="term" value="F:zinc ion binding"/>
    <property type="evidence" value="ECO:0007669"/>
    <property type="project" value="InterPro"/>
</dbReference>
<dbReference type="CDD" id="cd00067">
    <property type="entry name" value="GAL4"/>
    <property type="match status" value="1"/>
</dbReference>
<keyword evidence="6" id="KW-0804">Transcription</keyword>
<evidence type="ECO:0000256" key="7">
    <source>
        <dbReference type="ARBA" id="ARBA00023242"/>
    </source>
</evidence>
<comment type="subcellular location">
    <subcellularLocation>
        <location evidence="1">Nucleus</location>
    </subcellularLocation>
</comment>
<feature type="compositionally biased region" description="Gly residues" evidence="8">
    <location>
        <begin position="75"/>
        <end position="87"/>
    </location>
</feature>
<dbReference type="InterPro" id="IPR051127">
    <property type="entry name" value="Fungal_SecMet_Regulators"/>
</dbReference>
<sequence>MDLLETQVSDLRSFLGAGALPSTTTPTATTTSSPNAIGTAAAAAIQQGTSGSTPGPGSGGALGLGSMSVAGLTGGGNGGGGNGGHGGMPSNAALSPHSSTGYSLPNLNPYTTSHHHSQVQQHQLQPLQSHPRDFGSHDFASTGPMRAAESANHGVPRPSIASSTTASLANHHDAYRRNSSVFSPRGDNSAQNEMNAMNYDSPAAQSDTQDHPTGTVSRNNSTTSGTAAKRKAGDDDGVSSSTKQQRSKRNRYISIACNECKRRKIKCNGQNPCQRCGHLNLQCLYAPNCCSHSLKDSDEFKQMADQVTRLQDQVETLFSNMSALRQEALRLAPIHDRILPLPSATVTPSPSTASIPQFPRPLAALRPPSTFNGPTSIAFTVDVAKNTLHNMGYAGASEAPDDSGDSGAQAEPTPRTSPTPLPPLQSSAYQRQIDPLWEFDPAEIIRLCKLHEEEVSVMYPLMKMDNTIRHATELSEWMEKSKRQGLVPPEAQYEALTDDRTLLLKIVLCCALAIEEHGNSKKAARLYDSIEAVTMKTLMSGPADVTKLPYLALVAGYKFFSNDELAAWRIMGQLMRLCFELGLHRREGIDKITDPQDRRNALNTFWSAYVLERRWSFATGLPFVCHDDKIDPKLPYPDDHPYLLAMITYSRLAAKIWKLVDYFEPAVIRELKPRDFEELDSNIIDWYNSVPEEVKINSLDPLKMPIGPAGHVYDTQRLQIWTRLRLNQIRIWLYTPVLHSAISIVENMQFARKAVDLAKETIHYLTDLNATTNIYRRMQMFYHQFLTSAIAVLFLASTHAPIQFSASCRREFYMALELIKNMSAKSWVSQRIWRTIGSLKKYASRLGMEEDNSNTSNPTTRNTNTIARPHSRFQNDVAGDSPASNVYSPGAAAYSGGGPFSRSDAVSQGTRGGGGGGLASGASTPAAHQSQQTQGLSPPDDQTNGLRLHTEMSRIFENMQGVRQGVNRIHSPDNMSLSSGAGGGGGGHFANLMSPHDASIAGGRASMGSPASSNGAGVYQQLRDMF</sequence>
<dbReference type="SMART" id="SM00906">
    <property type="entry name" value="Fungal_trans"/>
    <property type="match status" value="1"/>
</dbReference>
<dbReference type="VEuPathDB" id="FungiDB:SMAC_03256"/>
<evidence type="ECO:0000313" key="11">
    <source>
        <dbReference type="Proteomes" id="UP000433876"/>
    </source>
</evidence>
<dbReference type="FunFam" id="4.10.240.10:FF:000018">
    <property type="entry name" value="Casein kinase II subunit beta"/>
    <property type="match status" value="1"/>
</dbReference>
<evidence type="ECO:0000256" key="2">
    <source>
        <dbReference type="ARBA" id="ARBA00022723"/>
    </source>
</evidence>
<dbReference type="InterPro" id="IPR001138">
    <property type="entry name" value="Zn2Cys6_DnaBD"/>
</dbReference>
<feature type="region of interest" description="Disordered" evidence="8">
    <location>
        <begin position="75"/>
        <end position="166"/>
    </location>
</feature>
<dbReference type="GO" id="GO:0000981">
    <property type="term" value="F:DNA-binding transcription factor activity, RNA polymerase II-specific"/>
    <property type="evidence" value="ECO:0007669"/>
    <property type="project" value="InterPro"/>
</dbReference>
<evidence type="ECO:0000313" key="10">
    <source>
        <dbReference type="EMBL" id="KAA8635682.1"/>
    </source>
</evidence>
<feature type="compositionally biased region" description="Gly residues" evidence="8">
    <location>
        <begin position="910"/>
        <end position="919"/>
    </location>
</feature>
<keyword evidence="7" id="KW-0539">Nucleus</keyword>
<dbReference type="CDD" id="cd12148">
    <property type="entry name" value="fungal_TF_MHR"/>
    <property type="match status" value="1"/>
</dbReference>
<evidence type="ECO:0000256" key="1">
    <source>
        <dbReference type="ARBA" id="ARBA00004123"/>
    </source>
</evidence>
<evidence type="ECO:0000256" key="3">
    <source>
        <dbReference type="ARBA" id="ARBA00022833"/>
    </source>
</evidence>
<evidence type="ECO:0000259" key="9">
    <source>
        <dbReference type="PROSITE" id="PS50048"/>
    </source>
</evidence>
<dbReference type="InterPro" id="IPR007219">
    <property type="entry name" value="XnlR_reg_dom"/>
</dbReference>
<dbReference type="AlphaFoldDB" id="A0A8S9A693"/>
<evidence type="ECO:0000256" key="8">
    <source>
        <dbReference type="SAM" id="MobiDB-lite"/>
    </source>
</evidence>
<dbReference type="Proteomes" id="UP000433876">
    <property type="component" value="Unassembled WGS sequence"/>
</dbReference>
<feature type="compositionally biased region" description="Polar residues" evidence="8">
    <location>
        <begin position="177"/>
        <end position="194"/>
    </location>
</feature>
<accession>A0A8S9A693</accession>
<evidence type="ECO:0000256" key="5">
    <source>
        <dbReference type="ARBA" id="ARBA00023125"/>
    </source>
</evidence>
<reference evidence="10 11" key="1">
    <citation type="submission" date="2017-07" db="EMBL/GenBank/DDBJ databases">
        <title>Genome sequence of the Sordaria macrospora wild type strain R19027.</title>
        <authorList>
            <person name="Nowrousian M."/>
            <person name="Teichert I."/>
            <person name="Kueck U."/>
        </authorList>
    </citation>
    <scope>NUCLEOTIDE SEQUENCE [LARGE SCALE GENOMIC DNA]</scope>
    <source>
        <strain evidence="10 11">R19027</strain>
        <tissue evidence="10">Mycelium</tissue>
    </source>
</reference>
<organism evidence="10 11">
    <name type="scientific">Sordaria macrospora</name>
    <dbReference type="NCBI Taxonomy" id="5147"/>
    <lineage>
        <taxon>Eukaryota</taxon>
        <taxon>Fungi</taxon>
        <taxon>Dikarya</taxon>
        <taxon>Ascomycota</taxon>
        <taxon>Pezizomycotina</taxon>
        <taxon>Sordariomycetes</taxon>
        <taxon>Sordariomycetidae</taxon>
        <taxon>Sordariales</taxon>
        <taxon>Sordariaceae</taxon>
        <taxon>Sordaria</taxon>
    </lineage>
</organism>
<feature type="domain" description="Zn(2)-C6 fungal-type" evidence="9">
    <location>
        <begin position="256"/>
        <end position="285"/>
    </location>
</feature>
<dbReference type="InterPro" id="IPR036864">
    <property type="entry name" value="Zn2-C6_fun-type_DNA-bd_sf"/>
</dbReference>
<dbReference type="GO" id="GO:0006351">
    <property type="term" value="P:DNA-templated transcription"/>
    <property type="evidence" value="ECO:0007669"/>
    <property type="project" value="InterPro"/>
</dbReference>
<feature type="region of interest" description="Disordered" evidence="8">
    <location>
        <begin position="175"/>
        <end position="194"/>
    </location>
</feature>
<dbReference type="GO" id="GO:0000435">
    <property type="term" value="P:positive regulation of transcription from RNA polymerase II promoter by galactose"/>
    <property type="evidence" value="ECO:0007669"/>
    <property type="project" value="TreeGrafter"/>
</dbReference>
<dbReference type="Gene3D" id="4.10.240.10">
    <property type="entry name" value="Zn(2)-C6 fungal-type DNA-binding domain"/>
    <property type="match status" value="1"/>
</dbReference>
<dbReference type="PROSITE" id="PS50048">
    <property type="entry name" value="ZN2_CY6_FUNGAL_2"/>
    <property type="match status" value="1"/>
</dbReference>
<feature type="region of interest" description="Disordered" evidence="8">
    <location>
        <begin position="849"/>
        <end position="884"/>
    </location>
</feature>
<name>A0A8S9A693_SORMA</name>
<feature type="region of interest" description="Disordered" evidence="8">
    <location>
        <begin position="45"/>
        <end position="64"/>
    </location>
</feature>
<feature type="compositionally biased region" description="Polar residues" evidence="8">
    <location>
        <begin position="92"/>
        <end position="112"/>
    </location>
</feature>
<dbReference type="PANTHER" id="PTHR47424:SF5">
    <property type="entry name" value="ZN(II)2CYS6 TRANSCRIPTION FACTOR (EUROFUNG)"/>
    <property type="match status" value="1"/>
</dbReference>
<feature type="compositionally biased region" description="Low complexity" evidence="8">
    <location>
        <begin position="853"/>
        <end position="865"/>
    </location>
</feature>
<feature type="region of interest" description="Disordered" evidence="8">
    <location>
        <begin position="200"/>
        <end position="248"/>
    </location>
</feature>
<gene>
    <name evidence="10" type="ORF">SMACR_03256</name>
</gene>
<keyword evidence="3" id="KW-0862">Zinc</keyword>
<dbReference type="SMART" id="SM00066">
    <property type="entry name" value="GAL4"/>
    <property type="match status" value="1"/>
</dbReference>
<feature type="compositionally biased region" description="Gly residues" evidence="8">
    <location>
        <begin position="54"/>
        <end position="63"/>
    </location>
</feature>
<comment type="caution">
    <text evidence="10">The sequence shown here is derived from an EMBL/GenBank/DDBJ whole genome shotgun (WGS) entry which is preliminary data.</text>
</comment>
<evidence type="ECO:0000256" key="6">
    <source>
        <dbReference type="ARBA" id="ARBA00023163"/>
    </source>
</evidence>
<dbReference type="GO" id="GO:0000978">
    <property type="term" value="F:RNA polymerase II cis-regulatory region sequence-specific DNA binding"/>
    <property type="evidence" value="ECO:0007669"/>
    <property type="project" value="TreeGrafter"/>
</dbReference>
<feature type="compositionally biased region" description="Polar residues" evidence="8">
    <location>
        <begin position="203"/>
        <end position="226"/>
    </location>
</feature>
<proteinExistence type="predicted"/>
<keyword evidence="4" id="KW-0805">Transcription regulation</keyword>
<feature type="compositionally biased region" description="Polar residues" evidence="8">
    <location>
        <begin position="928"/>
        <end position="945"/>
    </location>
</feature>
<dbReference type="EMBL" id="NMPR01000010">
    <property type="protein sequence ID" value="KAA8635682.1"/>
    <property type="molecule type" value="Genomic_DNA"/>
</dbReference>
<dbReference type="PROSITE" id="PS00463">
    <property type="entry name" value="ZN2_CY6_FUNGAL_1"/>
    <property type="match status" value="1"/>
</dbReference>
<feature type="compositionally biased region" description="Low complexity" evidence="8">
    <location>
        <begin position="118"/>
        <end position="129"/>
    </location>
</feature>
<keyword evidence="2" id="KW-0479">Metal-binding</keyword>
<evidence type="ECO:0000256" key="4">
    <source>
        <dbReference type="ARBA" id="ARBA00023015"/>
    </source>
</evidence>
<dbReference type="SUPFAM" id="SSF57701">
    <property type="entry name" value="Zn2/Cys6 DNA-binding domain"/>
    <property type="match status" value="1"/>
</dbReference>
<dbReference type="PANTHER" id="PTHR47424">
    <property type="entry name" value="REGULATORY PROTEIN GAL4"/>
    <property type="match status" value="1"/>
</dbReference>